<dbReference type="Pfam" id="PF24068">
    <property type="entry name" value="TPD1_C"/>
    <property type="match status" value="1"/>
</dbReference>
<evidence type="ECO:0000313" key="3">
    <source>
        <dbReference type="Proteomes" id="UP000813463"/>
    </source>
</evidence>
<accession>A0ABM3R6Z7</accession>
<dbReference type="Proteomes" id="UP000813463">
    <property type="component" value="Chromosome 2"/>
</dbReference>
<reference evidence="3" key="1">
    <citation type="journal article" date="2021" name="Nat. Commun.">
        <title>Genomic analyses provide insights into spinach domestication and the genetic basis of agronomic traits.</title>
        <authorList>
            <person name="Cai X."/>
            <person name="Sun X."/>
            <person name="Xu C."/>
            <person name="Sun H."/>
            <person name="Wang X."/>
            <person name="Ge C."/>
            <person name="Zhang Z."/>
            <person name="Wang Q."/>
            <person name="Fei Z."/>
            <person name="Jiao C."/>
            <person name="Wang Q."/>
        </authorList>
    </citation>
    <scope>NUCLEOTIDE SEQUENCE [LARGE SCALE GENOMIC DNA]</scope>
    <source>
        <strain evidence="3">cv. Varoflay</strain>
    </source>
</reference>
<feature type="signal peptide" evidence="2">
    <location>
        <begin position="1"/>
        <end position="23"/>
    </location>
</feature>
<reference evidence="4" key="2">
    <citation type="submission" date="2025-08" db="UniProtKB">
        <authorList>
            <consortium name="RefSeq"/>
        </authorList>
    </citation>
    <scope>IDENTIFICATION</scope>
    <source>
        <tissue evidence="4">Leaf</tissue>
    </source>
</reference>
<evidence type="ECO:0000256" key="1">
    <source>
        <dbReference type="ARBA" id="ARBA00022729"/>
    </source>
</evidence>
<evidence type="ECO:0000313" key="4">
    <source>
        <dbReference type="RefSeq" id="XP_056691374.1"/>
    </source>
</evidence>
<dbReference type="GeneID" id="130466812"/>
<dbReference type="PANTHER" id="PTHR33184:SF72">
    <property type="entry name" value="BETA-1,3-N-ACETYLGLUCOSAMINYLTRANSFERASE FAMILY PROTEIN"/>
    <property type="match status" value="1"/>
</dbReference>
<gene>
    <name evidence="4" type="primary">LOC130466812</name>
</gene>
<evidence type="ECO:0000256" key="2">
    <source>
        <dbReference type="SAM" id="SignalP"/>
    </source>
</evidence>
<name>A0ABM3R6Z7_SPIOL</name>
<organism evidence="3 4">
    <name type="scientific">Spinacia oleracea</name>
    <name type="common">Spinach</name>
    <dbReference type="NCBI Taxonomy" id="3562"/>
    <lineage>
        <taxon>Eukaryota</taxon>
        <taxon>Viridiplantae</taxon>
        <taxon>Streptophyta</taxon>
        <taxon>Embryophyta</taxon>
        <taxon>Tracheophyta</taxon>
        <taxon>Spermatophyta</taxon>
        <taxon>Magnoliopsida</taxon>
        <taxon>eudicotyledons</taxon>
        <taxon>Gunneridae</taxon>
        <taxon>Pentapetalae</taxon>
        <taxon>Caryophyllales</taxon>
        <taxon>Chenopodiaceae</taxon>
        <taxon>Chenopodioideae</taxon>
        <taxon>Anserineae</taxon>
        <taxon>Spinacia</taxon>
    </lineage>
</organism>
<dbReference type="RefSeq" id="XP_056691374.1">
    <property type="nucleotide sequence ID" value="XM_056835396.1"/>
</dbReference>
<protein>
    <submittedName>
        <fullName evidence="4">TPD1 protein homolog 1A-like</fullName>
    </submittedName>
</protein>
<keyword evidence="1 2" id="KW-0732">Signal</keyword>
<proteinExistence type="predicted"/>
<dbReference type="InterPro" id="IPR040361">
    <property type="entry name" value="TPD1"/>
</dbReference>
<feature type="chain" id="PRO_5046686019" evidence="2">
    <location>
        <begin position="24"/>
        <end position="123"/>
    </location>
</feature>
<dbReference type="PANTHER" id="PTHR33184">
    <property type="entry name" value="PROTEIN TAPETUM DETERMINANT 1-LIKE-RELATED"/>
    <property type="match status" value="1"/>
</dbReference>
<keyword evidence="3" id="KW-1185">Reference proteome</keyword>
<sequence length="123" mass="13432">MASSLKIFSAVLFLFIICQQGKSYKCGVSDIKVTTERTRNIVEGQPEYAVTISNNCSCAQSGVYLRCLGFSTVLPVNPKVMKVKGDSCLINNGRPIVKGKPVSFKYSFLTPTDLAPQRSQISC</sequence>